<keyword evidence="4" id="KW-0808">Transferase</keyword>
<evidence type="ECO:0000256" key="3">
    <source>
        <dbReference type="ARBA" id="ARBA00022553"/>
    </source>
</evidence>
<dbReference type="EMBL" id="JAUYVO010000004">
    <property type="protein sequence ID" value="MDP2522393.1"/>
    <property type="molecule type" value="Genomic_DNA"/>
</dbReference>
<comment type="catalytic activity">
    <reaction evidence="1">
        <text>ATP + protein L-histidine = ADP + protein N-phospho-L-histidine.</text>
        <dbReference type="EC" id="2.7.13.3"/>
    </reaction>
</comment>
<evidence type="ECO:0000256" key="4">
    <source>
        <dbReference type="ARBA" id="ARBA00022679"/>
    </source>
</evidence>
<evidence type="ECO:0000313" key="8">
    <source>
        <dbReference type="EMBL" id="MDP2522393.1"/>
    </source>
</evidence>
<organism evidence="8 9">
    <name type="scientific">Neptunomonas phycophila</name>
    <dbReference type="NCBI Taxonomy" id="1572645"/>
    <lineage>
        <taxon>Bacteria</taxon>
        <taxon>Pseudomonadati</taxon>
        <taxon>Pseudomonadota</taxon>
        <taxon>Gammaproteobacteria</taxon>
        <taxon>Oceanospirillales</taxon>
        <taxon>Oceanospirillaceae</taxon>
        <taxon>Neptunomonas</taxon>
    </lineage>
</organism>
<feature type="transmembrane region" description="Helical" evidence="6">
    <location>
        <begin position="370"/>
        <end position="388"/>
    </location>
</feature>
<dbReference type="EC" id="2.7.13.3" evidence="2"/>
<feature type="transmembrane region" description="Helical" evidence="6">
    <location>
        <begin position="300"/>
        <end position="319"/>
    </location>
</feature>
<keyword evidence="6" id="KW-1133">Transmembrane helix</keyword>
<dbReference type="PANTHER" id="PTHR43047:SF9">
    <property type="entry name" value="HISTIDINE KINASE"/>
    <property type="match status" value="1"/>
</dbReference>
<dbReference type="SUPFAM" id="SSF47384">
    <property type="entry name" value="Homodimeric domain of signal transducing histidine kinase"/>
    <property type="match status" value="1"/>
</dbReference>
<keyword evidence="9" id="KW-1185">Reference proteome</keyword>
<proteinExistence type="predicted"/>
<dbReference type="InterPro" id="IPR003594">
    <property type="entry name" value="HATPase_dom"/>
</dbReference>
<dbReference type="GO" id="GO:0016301">
    <property type="term" value="F:kinase activity"/>
    <property type="evidence" value="ECO:0007669"/>
    <property type="project" value="UniProtKB-KW"/>
</dbReference>
<dbReference type="SMART" id="SM00388">
    <property type="entry name" value="HisKA"/>
    <property type="match status" value="1"/>
</dbReference>
<feature type="transmembrane region" description="Helical" evidence="6">
    <location>
        <begin position="209"/>
        <end position="231"/>
    </location>
</feature>
<keyword evidence="6" id="KW-0472">Membrane</keyword>
<evidence type="ECO:0000313" key="9">
    <source>
        <dbReference type="Proteomes" id="UP001177341"/>
    </source>
</evidence>
<reference evidence="8" key="1">
    <citation type="submission" date="2023-07" db="EMBL/GenBank/DDBJ databases">
        <title>Genome content predicts the carbon catabolic preferences of heterotrophic bacteria.</title>
        <authorList>
            <person name="Gralka M."/>
        </authorList>
    </citation>
    <scope>NUCLEOTIDE SEQUENCE</scope>
    <source>
        <strain evidence="8">5G01</strain>
    </source>
</reference>
<gene>
    <name evidence="8" type="ORF">Q8W30_07380</name>
</gene>
<keyword evidence="3" id="KW-0597">Phosphoprotein</keyword>
<feature type="transmembrane region" description="Helical" evidence="6">
    <location>
        <begin position="175"/>
        <end position="197"/>
    </location>
</feature>
<dbReference type="PROSITE" id="PS50109">
    <property type="entry name" value="HIS_KIN"/>
    <property type="match status" value="1"/>
</dbReference>
<dbReference type="InterPro" id="IPR011623">
    <property type="entry name" value="7TMR_DISM_rcpt_extracell_dom1"/>
</dbReference>
<evidence type="ECO:0000256" key="5">
    <source>
        <dbReference type="ARBA" id="ARBA00022777"/>
    </source>
</evidence>
<dbReference type="Pfam" id="PF00512">
    <property type="entry name" value="HisKA"/>
    <property type="match status" value="1"/>
</dbReference>
<feature type="transmembrane region" description="Helical" evidence="6">
    <location>
        <begin position="328"/>
        <end position="350"/>
    </location>
</feature>
<keyword evidence="6" id="KW-0812">Transmembrane</keyword>
<evidence type="ECO:0000256" key="1">
    <source>
        <dbReference type="ARBA" id="ARBA00000085"/>
    </source>
</evidence>
<dbReference type="InterPro" id="IPR003661">
    <property type="entry name" value="HisK_dim/P_dom"/>
</dbReference>
<dbReference type="RefSeq" id="WP_305450502.1">
    <property type="nucleotide sequence ID" value="NZ_JAUYVO010000004.1"/>
</dbReference>
<dbReference type="InterPro" id="IPR004358">
    <property type="entry name" value="Sig_transdc_His_kin-like_C"/>
</dbReference>
<dbReference type="SMART" id="SM00387">
    <property type="entry name" value="HATPase_c"/>
    <property type="match status" value="1"/>
</dbReference>
<dbReference type="InterPro" id="IPR036097">
    <property type="entry name" value="HisK_dim/P_sf"/>
</dbReference>
<protein>
    <recommendedName>
        <fullName evidence="2">histidine kinase</fullName>
        <ecNumber evidence="2">2.7.13.3</ecNumber>
    </recommendedName>
</protein>
<sequence>MLTVVFFASAEKSHAAIKTIPLDSLVQHYDLNSDRRSSGLFVCPETLDYALFQDTQRALTSTLSTTTLPDFRHNNRYCFVAKLVNKTHEKNWVLHFSNLFINDISVLIYSINGEKKYHSNLSEGVTDEALNVFGRAFYIDLNPNEDYTFIFELKSNSLVSPPYFSIMTEPSYHQWSYNVGLTFNLAVGVVLGFILMAFLSAGVMKDITFFWFGFSSLLMLVFFTIRSHIGVYLLQGTEDLPPWIWGWASLTSMSILLFVRSFLSIKKDNKYVADLIIKTVVFSYMMVFGLSFFLDRHDNIILYLVCSIIMSLVIFYAGFSNGHKLKGYYLLFILGWLPLFYSFASIAFILTSEPGLYDNTLSYSVIFEPFLQIIHMIIHFMALLMRIVELKKKKYQAEMKSEAKSQFLATVSHDLRQPLHSMSLFVSLLDEHIKSENGKVILAKVSGLQFLMSKSFNQLMDISKLESGLVKLDNEWIDLHLFTDKLRQEFSHQASLKGLSLRFHVTKQAICTDIQHLERILRNLISNAIKYTERGGVLIAFRTHRTGLLIQVWDTGRGIRIEDQSRIFDLYQRGQETKSNQSGMGIGLAIVKQLVDVLGAEIIVRSKPCKGSVFSISLPVKAEYAAEHSGNNDMEKSLRWIAEFSGHTLCDQVTEQMSRWGYKVETHSPKDDNADVIVHLIDITCFSDLSALMHYKDKPNLHIVIGFLNQNCLELINRPIKNNIYLLPAHYQAAQLRSLARFIMKEYAKHS</sequence>
<dbReference type="InterPro" id="IPR036890">
    <property type="entry name" value="HATPase_C_sf"/>
</dbReference>
<dbReference type="Pfam" id="PF02518">
    <property type="entry name" value="HATPase_c"/>
    <property type="match status" value="1"/>
</dbReference>
<comment type="caution">
    <text evidence="8">The sequence shown here is derived from an EMBL/GenBank/DDBJ whole genome shotgun (WGS) entry which is preliminary data.</text>
</comment>
<dbReference type="SUPFAM" id="SSF55874">
    <property type="entry name" value="ATPase domain of HSP90 chaperone/DNA topoisomerase II/histidine kinase"/>
    <property type="match status" value="1"/>
</dbReference>
<feature type="domain" description="Histidine kinase" evidence="7">
    <location>
        <begin position="410"/>
        <end position="622"/>
    </location>
</feature>
<feature type="transmembrane region" description="Helical" evidence="6">
    <location>
        <begin position="243"/>
        <end position="263"/>
    </location>
</feature>
<evidence type="ECO:0000259" key="7">
    <source>
        <dbReference type="PROSITE" id="PS50109"/>
    </source>
</evidence>
<dbReference type="PANTHER" id="PTHR43047">
    <property type="entry name" value="TWO-COMPONENT HISTIDINE PROTEIN KINASE"/>
    <property type="match status" value="1"/>
</dbReference>
<dbReference type="Pfam" id="PF07695">
    <property type="entry name" value="7TMR-DISM_7TM"/>
    <property type="match status" value="1"/>
</dbReference>
<name>A0ABT9ETJ5_9GAMM</name>
<evidence type="ECO:0000256" key="6">
    <source>
        <dbReference type="SAM" id="Phobius"/>
    </source>
</evidence>
<evidence type="ECO:0000256" key="2">
    <source>
        <dbReference type="ARBA" id="ARBA00012438"/>
    </source>
</evidence>
<dbReference type="Gene3D" id="3.30.565.10">
    <property type="entry name" value="Histidine kinase-like ATPase, C-terminal domain"/>
    <property type="match status" value="1"/>
</dbReference>
<dbReference type="PRINTS" id="PR00344">
    <property type="entry name" value="BCTRLSENSOR"/>
</dbReference>
<dbReference type="CDD" id="cd00082">
    <property type="entry name" value="HisKA"/>
    <property type="match status" value="1"/>
</dbReference>
<feature type="transmembrane region" description="Helical" evidence="6">
    <location>
        <begin position="275"/>
        <end position="294"/>
    </location>
</feature>
<keyword evidence="5 8" id="KW-0418">Kinase</keyword>
<dbReference type="Gene3D" id="1.10.287.130">
    <property type="match status" value="1"/>
</dbReference>
<accession>A0ABT9ETJ5</accession>
<dbReference type="Proteomes" id="UP001177341">
    <property type="component" value="Unassembled WGS sequence"/>
</dbReference>
<dbReference type="InterPro" id="IPR005467">
    <property type="entry name" value="His_kinase_dom"/>
</dbReference>